<evidence type="ECO:0000313" key="1">
    <source>
        <dbReference type="EMBL" id="TBU22105.1"/>
    </source>
</evidence>
<name>A0A4Q9M5E6_9APHY</name>
<dbReference type="Proteomes" id="UP000292957">
    <property type="component" value="Unassembled WGS sequence"/>
</dbReference>
<dbReference type="AlphaFoldDB" id="A0A4Q9M5E6"/>
<protein>
    <submittedName>
        <fullName evidence="1">Uncharacterized protein</fullName>
    </submittedName>
</protein>
<sequence>MTRRSAETVPNGRAVLLSIVVMSSDQHMHGVGCGEKMGSGTSGKEVDEDTSQFARTAGLSRLWCCCIPTDSGLNVRLVGTAGEDLRIIWPRERCRAVGGRLVSQWRSVRGRANCTIA</sequence>
<dbReference type="EMBL" id="ML143557">
    <property type="protein sequence ID" value="TBU22105.1"/>
    <property type="molecule type" value="Genomic_DNA"/>
</dbReference>
<organism evidence="1">
    <name type="scientific">Dichomitus squalens</name>
    <dbReference type="NCBI Taxonomy" id="114155"/>
    <lineage>
        <taxon>Eukaryota</taxon>
        <taxon>Fungi</taxon>
        <taxon>Dikarya</taxon>
        <taxon>Basidiomycota</taxon>
        <taxon>Agaricomycotina</taxon>
        <taxon>Agaricomycetes</taxon>
        <taxon>Polyporales</taxon>
        <taxon>Polyporaceae</taxon>
        <taxon>Dichomitus</taxon>
    </lineage>
</organism>
<proteinExistence type="predicted"/>
<accession>A0A4Q9M5E6</accession>
<gene>
    <name evidence="1" type="ORF">BD311DRAFT_166574</name>
</gene>
<reference evidence="1" key="1">
    <citation type="submission" date="2019-01" db="EMBL/GenBank/DDBJ databases">
        <title>Draft genome sequences of three monokaryotic isolates of the white-rot basidiomycete fungus Dichomitus squalens.</title>
        <authorList>
            <consortium name="DOE Joint Genome Institute"/>
            <person name="Lopez S.C."/>
            <person name="Andreopoulos B."/>
            <person name="Pangilinan J."/>
            <person name="Lipzen A."/>
            <person name="Riley R."/>
            <person name="Ahrendt S."/>
            <person name="Ng V."/>
            <person name="Barry K."/>
            <person name="Daum C."/>
            <person name="Grigoriev I.V."/>
            <person name="Hilden K.S."/>
            <person name="Makela M.R."/>
            <person name="de Vries R.P."/>
        </authorList>
    </citation>
    <scope>NUCLEOTIDE SEQUENCE [LARGE SCALE GENOMIC DNA]</scope>
    <source>
        <strain evidence="1">OM18370.1</strain>
    </source>
</reference>